<name>A0A763SYM3_SALER</name>
<dbReference type="GO" id="GO:0016020">
    <property type="term" value="C:membrane"/>
    <property type="evidence" value="ECO:0007669"/>
    <property type="project" value="UniProtKB-SubCell"/>
</dbReference>
<keyword evidence="2" id="KW-1133">Transmembrane helix</keyword>
<evidence type="ECO:0008006" key="4">
    <source>
        <dbReference type="Google" id="ProtNLM"/>
    </source>
</evidence>
<dbReference type="InterPro" id="IPR012902">
    <property type="entry name" value="N_methyl_site"/>
</dbReference>
<comment type="subcellular location">
    <subcellularLocation>
        <location evidence="1">Membrane</location>
        <topology evidence="1">Single-pass membrane protein</topology>
    </subcellularLocation>
</comment>
<dbReference type="PROSITE" id="PS00409">
    <property type="entry name" value="PROKAR_NTER_METHYL"/>
    <property type="match status" value="1"/>
</dbReference>
<sequence>MITMNSSREKGLTLIESAMVLALSAVVIAGVLAYYNYAAENNKMRNSIEELQHINATVQALYSHSHIPPHADEVAFAKAVALAGYLDLLPVAGVPKIKFPVGGYLELWGLSGHEYQAEIQGFSVSECVRFVTLSFGTAMVTSPELLDGNGTPEPTNFSMKTANALCNKVVKAQGDGILHSESDNYVYPISRICVH</sequence>
<proteinExistence type="predicted"/>
<keyword evidence="2" id="KW-0812">Transmembrane</keyword>
<evidence type="ECO:0000256" key="1">
    <source>
        <dbReference type="ARBA" id="ARBA00004167"/>
    </source>
</evidence>
<gene>
    <name evidence="3" type="ORF">G8404_005029</name>
</gene>
<keyword evidence="2" id="KW-0472">Membrane</keyword>
<accession>A0A763SYM3</accession>
<dbReference type="Gene3D" id="3.30.1690.10">
    <property type="entry name" value="TcpA-like pilin"/>
    <property type="match status" value="1"/>
</dbReference>
<comment type="caution">
    <text evidence="3">The sequence shown here is derived from an EMBL/GenBank/DDBJ whole genome shotgun (WGS) entry which is preliminary data.</text>
</comment>
<evidence type="ECO:0000313" key="3">
    <source>
        <dbReference type="EMBL" id="HAG4529170.1"/>
    </source>
</evidence>
<organism evidence="3">
    <name type="scientific">Salmonella enterica</name>
    <name type="common">Salmonella choleraesuis</name>
    <dbReference type="NCBI Taxonomy" id="28901"/>
    <lineage>
        <taxon>Bacteria</taxon>
        <taxon>Pseudomonadati</taxon>
        <taxon>Pseudomonadota</taxon>
        <taxon>Gammaproteobacteria</taxon>
        <taxon>Enterobacterales</taxon>
        <taxon>Enterobacteriaceae</taxon>
        <taxon>Salmonella</taxon>
    </lineage>
</organism>
<reference evidence="3" key="2">
    <citation type="submission" date="2020-02" db="EMBL/GenBank/DDBJ databases">
        <authorList>
            <consortium name="NCBI Pathogen Detection Project"/>
        </authorList>
    </citation>
    <scope>NUCLEOTIDE SEQUENCE</scope>
    <source>
        <strain evidence="3">MA.AU168</strain>
    </source>
</reference>
<protein>
    <recommendedName>
        <fullName evidence="4">Type II secretion system protein</fullName>
    </recommendedName>
</protein>
<feature type="transmembrane region" description="Helical" evidence="2">
    <location>
        <begin position="12"/>
        <end position="35"/>
    </location>
</feature>
<dbReference type="AlphaFoldDB" id="A0A763SYM3"/>
<evidence type="ECO:0000256" key="2">
    <source>
        <dbReference type="SAM" id="Phobius"/>
    </source>
</evidence>
<dbReference type="RefSeq" id="WP_262955351.1">
    <property type="nucleotide sequence ID" value="NZ_JAFNLH010000097.1"/>
</dbReference>
<dbReference type="EMBL" id="DAAYJT010000038">
    <property type="protein sequence ID" value="HAG4529170.1"/>
    <property type="molecule type" value="Genomic_DNA"/>
</dbReference>
<reference evidence="3" key="1">
    <citation type="journal article" date="2018" name="Genome Biol.">
        <title>SKESA: strategic k-mer extension for scrupulous assemblies.</title>
        <authorList>
            <person name="Souvorov A."/>
            <person name="Agarwala R."/>
            <person name="Lipman D.J."/>
        </authorList>
    </citation>
    <scope>NUCLEOTIDE SEQUENCE</scope>
    <source>
        <strain evidence="3">MA.AU168</strain>
    </source>
</reference>